<dbReference type="AlphaFoldDB" id="A0A8C5AMW4"/>
<keyword evidence="1" id="KW-0403">Intermediate filament</keyword>
<feature type="region of interest" description="Disordered" evidence="4">
    <location>
        <begin position="348"/>
        <end position="377"/>
    </location>
</feature>
<dbReference type="GO" id="GO:0005882">
    <property type="term" value="C:intermediate filament"/>
    <property type="evidence" value="ECO:0007669"/>
    <property type="project" value="UniProtKB-KW"/>
</dbReference>
<feature type="domain" description="IF rod" evidence="5">
    <location>
        <begin position="59"/>
        <end position="351"/>
    </location>
</feature>
<dbReference type="Ensembl" id="ENSGMOT00000070825.1">
    <property type="protein sequence ID" value="ENSGMOP00000034458.1"/>
    <property type="gene ID" value="ENSGMOG00000000026.2"/>
</dbReference>
<evidence type="ECO:0000313" key="7">
    <source>
        <dbReference type="Proteomes" id="UP000694546"/>
    </source>
</evidence>
<dbReference type="Proteomes" id="UP000694546">
    <property type="component" value="Chromosome 3"/>
</dbReference>
<dbReference type="OMA" id="QARYANM"/>
<evidence type="ECO:0000256" key="1">
    <source>
        <dbReference type="ARBA" id="ARBA00022754"/>
    </source>
</evidence>
<evidence type="ECO:0000256" key="3">
    <source>
        <dbReference type="SAM" id="Coils"/>
    </source>
</evidence>
<keyword evidence="7" id="KW-1185">Reference proteome</keyword>
<dbReference type="Pfam" id="PF00038">
    <property type="entry name" value="Filament"/>
    <property type="match status" value="1"/>
</dbReference>
<dbReference type="PRINTS" id="PR01248">
    <property type="entry name" value="TYPE1KERATIN"/>
</dbReference>
<dbReference type="SMART" id="SM01391">
    <property type="entry name" value="Filament"/>
    <property type="match status" value="1"/>
</dbReference>
<reference evidence="6" key="2">
    <citation type="submission" date="2025-09" db="UniProtKB">
        <authorList>
            <consortium name="Ensembl"/>
        </authorList>
    </citation>
    <scope>IDENTIFICATION</scope>
</reference>
<dbReference type="SUPFAM" id="SSF64593">
    <property type="entry name" value="Intermediate filament protein, coiled coil region"/>
    <property type="match status" value="2"/>
</dbReference>
<dbReference type="Gene3D" id="1.20.5.500">
    <property type="entry name" value="Single helix bin"/>
    <property type="match status" value="1"/>
</dbReference>
<dbReference type="GeneTree" id="ENSGT00950000182969"/>
<organism evidence="6 7">
    <name type="scientific">Gadus morhua</name>
    <name type="common">Atlantic cod</name>
    <dbReference type="NCBI Taxonomy" id="8049"/>
    <lineage>
        <taxon>Eukaryota</taxon>
        <taxon>Metazoa</taxon>
        <taxon>Chordata</taxon>
        <taxon>Craniata</taxon>
        <taxon>Vertebrata</taxon>
        <taxon>Euteleostomi</taxon>
        <taxon>Actinopterygii</taxon>
        <taxon>Neopterygii</taxon>
        <taxon>Teleostei</taxon>
        <taxon>Neoteleostei</taxon>
        <taxon>Acanthomorphata</taxon>
        <taxon>Zeiogadaria</taxon>
        <taxon>Gadariae</taxon>
        <taxon>Gadiformes</taxon>
        <taxon>Gadoidei</taxon>
        <taxon>Gadidae</taxon>
        <taxon>Gadus</taxon>
    </lineage>
</organism>
<evidence type="ECO:0000256" key="4">
    <source>
        <dbReference type="SAM" id="MobiDB-lite"/>
    </source>
</evidence>
<dbReference type="Gene3D" id="1.20.5.170">
    <property type="match status" value="1"/>
</dbReference>
<evidence type="ECO:0000256" key="2">
    <source>
        <dbReference type="ARBA" id="ARBA00023054"/>
    </source>
</evidence>
<dbReference type="PANTHER" id="PTHR23239">
    <property type="entry name" value="INTERMEDIATE FILAMENT"/>
    <property type="match status" value="1"/>
</dbReference>
<dbReference type="InterPro" id="IPR039008">
    <property type="entry name" value="IF_rod_dom"/>
</dbReference>
<evidence type="ECO:0000313" key="6">
    <source>
        <dbReference type="Ensembl" id="ENSGMOP00000034458.1"/>
    </source>
</evidence>
<dbReference type="InterPro" id="IPR002957">
    <property type="entry name" value="Keratin_I"/>
</dbReference>
<dbReference type="PANTHER" id="PTHR23239:SF367">
    <property type="entry name" value="KERATIN 15-RELATED"/>
    <property type="match status" value="1"/>
</dbReference>
<reference evidence="6" key="1">
    <citation type="submission" date="2025-08" db="UniProtKB">
        <authorList>
            <consortium name="Ensembl"/>
        </authorList>
    </citation>
    <scope>IDENTIFICATION</scope>
</reference>
<dbReference type="Gene3D" id="1.20.5.1160">
    <property type="entry name" value="Vasodilator-stimulated phosphoprotein"/>
    <property type="match status" value="1"/>
</dbReference>
<proteinExistence type="predicted"/>
<name>A0A8C5AMW4_GADMO</name>
<dbReference type="PROSITE" id="PS51842">
    <property type="entry name" value="IF_ROD_2"/>
    <property type="match status" value="1"/>
</dbReference>
<dbReference type="GO" id="GO:0005198">
    <property type="term" value="F:structural molecule activity"/>
    <property type="evidence" value="ECO:0007669"/>
    <property type="project" value="InterPro"/>
</dbReference>
<accession>A0A8C5AMW4</accession>
<sequence length="412" mass="45854">MGNVTTIDNTRRDTSTYTNIIIDDNIRINHTISFSASSPFIGGGGGSGGGVGFDVCANEKATMQNLNDRLATYLEDVWSLENGNAELELRIRQFLENKTSPGSRDYSAFFVSIADLHNKIHGAMCVDGSIYLANDNAKLAADDFKRENELSMRQSVEADFAGLKRVLDVLARSDLEMQIEGLKEELIFLKKNHEEVVEMLISCPQMTGQVNVEVDAGPTQDLNAVLSEIREQYEQASANNKKELDAWFQEKLGTKDSTGQNMFSVLDAVAVSTETNLNRLLQSLQRELQSQLTIVGALLSAEDRTLGCGQRIGLPELIRGQEYQMLLDAKTRLEMEIAEYRRLLDGGARWRPTPPPYTPRNQRPTPPNYTSRDSPLLHTQESKNHSCCVVPAVFGSNKNNKECSTLLTKTWP</sequence>
<keyword evidence="2 3" id="KW-0175">Coiled coil</keyword>
<evidence type="ECO:0000259" key="5">
    <source>
        <dbReference type="PROSITE" id="PS51842"/>
    </source>
</evidence>
<feature type="coiled-coil region" evidence="3">
    <location>
        <begin position="172"/>
        <end position="246"/>
    </location>
</feature>
<protein>
    <submittedName>
        <fullName evidence="6">Keratin 15</fullName>
    </submittedName>
</protein>